<dbReference type="InterPro" id="IPR036728">
    <property type="entry name" value="PBP_GOBP_sf"/>
</dbReference>
<dbReference type="GO" id="GO:0005549">
    <property type="term" value="F:odorant binding"/>
    <property type="evidence" value="ECO:0007669"/>
    <property type="project" value="InterPro"/>
</dbReference>
<dbReference type="OrthoDB" id="7846432at2759"/>
<reference evidence="3" key="1">
    <citation type="journal article" date="2021" name="Elife">
        <title>Highly contiguous assemblies of 101 drosophilid genomes.</title>
        <authorList>
            <person name="Kim B.Y."/>
            <person name="Wang J.R."/>
            <person name="Miller D.E."/>
            <person name="Barmina O."/>
            <person name="Delaney E."/>
            <person name="Thompson A."/>
            <person name="Comeault A.A."/>
            <person name="Peede D."/>
            <person name="D'Agostino E.R."/>
            <person name="Pelaez J."/>
            <person name="Aguilar J.M."/>
            <person name="Haji D."/>
            <person name="Matsunaga T."/>
            <person name="Armstrong E.E."/>
            <person name="Zych M."/>
            <person name="Ogawa Y."/>
            <person name="Stamenkovic-Radak M."/>
            <person name="Jelic M."/>
            <person name="Veselinovic M.S."/>
            <person name="Tanaskovic M."/>
            <person name="Eric P."/>
            <person name="Gao J.J."/>
            <person name="Katoh T.K."/>
            <person name="Toda M.J."/>
            <person name="Watabe H."/>
            <person name="Watada M."/>
            <person name="Davis J.S."/>
            <person name="Moyle L.C."/>
            <person name="Manoli G."/>
            <person name="Bertolini E."/>
            <person name="Kostal V."/>
            <person name="Hawley R.S."/>
            <person name="Takahashi A."/>
            <person name="Jones C.D."/>
            <person name="Price D.K."/>
            <person name="Whiteman N."/>
            <person name="Kopp A."/>
            <person name="Matute D.R."/>
            <person name="Petrov D.A."/>
        </authorList>
    </citation>
    <scope>NUCLEOTIDE SEQUENCE [LARGE SCALE GENOMIC DNA]</scope>
</reference>
<organism evidence="4">
    <name type="scientific">Drosophila rhopaloa</name>
    <name type="common">Fruit fly</name>
    <dbReference type="NCBI Taxonomy" id="1041015"/>
    <lineage>
        <taxon>Eukaryota</taxon>
        <taxon>Metazoa</taxon>
        <taxon>Ecdysozoa</taxon>
        <taxon>Arthropoda</taxon>
        <taxon>Hexapoda</taxon>
        <taxon>Insecta</taxon>
        <taxon>Pterygota</taxon>
        <taxon>Neoptera</taxon>
        <taxon>Endopterygota</taxon>
        <taxon>Diptera</taxon>
        <taxon>Brachycera</taxon>
        <taxon>Muscomorpha</taxon>
        <taxon>Ephydroidea</taxon>
        <taxon>Drosophilidae</taxon>
        <taxon>Drosophila</taxon>
        <taxon>Sophophora</taxon>
    </lineage>
</organism>
<keyword evidence="1" id="KW-0732">Signal</keyword>
<dbReference type="Gene3D" id="1.10.238.20">
    <property type="entry name" value="Pheromone/general odorant binding protein domain"/>
    <property type="match status" value="1"/>
</dbReference>
<dbReference type="RefSeq" id="XP_016972528.1">
    <property type="nucleotide sequence ID" value="XM_017117039.1"/>
</dbReference>
<accession>A0A6P4EBK4</accession>
<dbReference type="AlphaFoldDB" id="A0A6P4EBK4"/>
<evidence type="ECO:0000313" key="3">
    <source>
        <dbReference type="Proteomes" id="UP001652680"/>
    </source>
</evidence>
<keyword evidence="3" id="KW-1185">Reference proteome</keyword>
<reference evidence="2" key="3">
    <citation type="submission" date="2025-05" db="UniProtKB">
        <authorList>
            <consortium name="EnsemblMetazoa"/>
        </authorList>
    </citation>
    <scope>IDENTIFICATION</scope>
</reference>
<feature type="signal peptide" evidence="1">
    <location>
        <begin position="1"/>
        <end position="17"/>
    </location>
</feature>
<name>A0A6P4EBK4_DRORH</name>
<protein>
    <submittedName>
        <fullName evidence="4">General odorant-binding protein 56d-like</fullName>
    </submittedName>
</protein>
<proteinExistence type="predicted"/>
<dbReference type="GeneID" id="108039881"/>
<evidence type="ECO:0000313" key="2">
    <source>
        <dbReference type="EnsemblMetazoa" id="XP_016972528.1"/>
    </source>
</evidence>
<feature type="chain" id="PRO_5028484471" evidence="1">
    <location>
        <begin position="18"/>
        <end position="107"/>
    </location>
</feature>
<reference evidence="4" key="2">
    <citation type="submission" date="2025-04" db="UniProtKB">
        <authorList>
            <consortium name="RefSeq"/>
        </authorList>
    </citation>
    <scope>IDENTIFICATION</scope>
</reference>
<evidence type="ECO:0000256" key="1">
    <source>
        <dbReference type="SAM" id="SignalP"/>
    </source>
</evidence>
<dbReference type="SUPFAM" id="SSF47565">
    <property type="entry name" value="Insect pheromone/odorant-binding proteins"/>
    <property type="match status" value="1"/>
</dbReference>
<evidence type="ECO:0000313" key="4">
    <source>
        <dbReference type="RefSeq" id="XP_016972528.1"/>
    </source>
</evidence>
<dbReference type="CDD" id="cd23992">
    <property type="entry name" value="PBP_GOBP"/>
    <property type="match status" value="1"/>
</dbReference>
<dbReference type="Proteomes" id="UP001652680">
    <property type="component" value="Unassembled WGS sequence"/>
</dbReference>
<sequence length="107" mass="11864">MNVAVALVLLLSVGIGAIPNGELDPHLKNCTTRQEAIRELAGISDSNDEFKCYFHCILELGNFIANGKIVPSQLSLDGIDRSKCLELKDDNKCELGYKLMKCFQDYI</sequence>
<dbReference type="EnsemblMetazoa" id="XM_017117039.2">
    <property type="protein sequence ID" value="XP_016972528.1"/>
    <property type="gene ID" value="LOC108039881"/>
</dbReference>
<gene>
    <name evidence="4" type="primary">LOC108039881</name>
    <name evidence="2" type="synonym">108039881</name>
</gene>